<proteinExistence type="predicted"/>
<evidence type="ECO:0000313" key="3">
    <source>
        <dbReference type="Proteomes" id="UP000030649"/>
    </source>
</evidence>
<dbReference type="InterPro" id="IPR038078">
    <property type="entry name" value="PhoU-like_sf"/>
</dbReference>
<feature type="domain" description="PhoU" evidence="1">
    <location>
        <begin position="124"/>
        <end position="173"/>
    </location>
</feature>
<dbReference type="STRING" id="1238424.J07HQW1_03451"/>
<dbReference type="Pfam" id="PF01895">
    <property type="entry name" value="PhoU"/>
    <property type="match status" value="2"/>
</dbReference>
<dbReference type="EMBL" id="KE356560">
    <property type="protein sequence ID" value="ERG93390.1"/>
    <property type="molecule type" value="Genomic_DNA"/>
</dbReference>
<dbReference type="InterPro" id="IPR026022">
    <property type="entry name" value="PhoU_dom"/>
</dbReference>
<accession>U1N9G3</accession>
<organism evidence="2 3">
    <name type="scientific">Haloquadratum walsbyi J07HQW1</name>
    <dbReference type="NCBI Taxonomy" id="1238424"/>
    <lineage>
        <taxon>Archaea</taxon>
        <taxon>Methanobacteriati</taxon>
        <taxon>Methanobacteriota</taxon>
        <taxon>Stenosarchaea group</taxon>
        <taxon>Halobacteria</taxon>
        <taxon>Halobacteriales</taxon>
        <taxon>Haloferacaceae</taxon>
        <taxon>Haloquadratum</taxon>
    </lineage>
</organism>
<feature type="domain" description="PhoU" evidence="1">
    <location>
        <begin position="20"/>
        <end position="104"/>
    </location>
</feature>
<sequence length="186" mass="20734">MRRESYQESISQLREDVLYMSELVTAQLRSGLDALEQKDNELPMEVIARDDDINTMYLEFEQQCIDLIGLQQPVAATLRIITASFKIITDLERIGDLVTNLAEYASAADRDVFPEVDIQHIRVETLDMLTQAMQAYAGEDTECCRAVATHGDTVDELCEAASSTVVQALMQRDVATTSGFDSESSI</sequence>
<dbReference type="HOGENOM" id="CLU_078518_3_1_2"/>
<name>U1N9G3_9EURY</name>
<dbReference type="Proteomes" id="UP000030649">
    <property type="component" value="Unassembled WGS sequence"/>
</dbReference>
<dbReference type="InterPro" id="IPR028366">
    <property type="entry name" value="PhoU"/>
</dbReference>
<dbReference type="PIRSF" id="PIRSF003107">
    <property type="entry name" value="PhoU"/>
    <property type="match status" value="1"/>
</dbReference>
<dbReference type="Gene3D" id="1.20.58.220">
    <property type="entry name" value="Phosphate transport system protein phou homolog 2, domain 2"/>
    <property type="match status" value="1"/>
</dbReference>
<protein>
    <submittedName>
        <fullName evidence="2">Phosphate uptake regulator</fullName>
    </submittedName>
</protein>
<evidence type="ECO:0000259" key="1">
    <source>
        <dbReference type="Pfam" id="PF01895"/>
    </source>
</evidence>
<dbReference type="GO" id="GO:0030643">
    <property type="term" value="P:intracellular phosphate ion homeostasis"/>
    <property type="evidence" value="ECO:0007669"/>
    <property type="project" value="InterPro"/>
</dbReference>
<reference evidence="2 3" key="1">
    <citation type="journal article" date="2013" name="PLoS ONE">
        <title>Assembly-driven community genomics of a hypersaline microbial ecosystem.</title>
        <authorList>
            <person name="Podell S."/>
            <person name="Ugalde J.A."/>
            <person name="Narasingarao P."/>
            <person name="Banfield J.F."/>
            <person name="Heidelberg K.B."/>
            <person name="Allen E.E."/>
        </authorList>
    </citation>
    <scope>NUCLEOTIDE SEQUENCE [LARGE SCALE GENOMIC DNA]</scope>
    <source>
        <strain evidence="3">J07HQW1</strain>
    </source>
</reference>
<dbReference type="SUPFAM" id="SSF109755">
    <property type="entry name" value="PhoU-like"/>
    <property type="match status" value="1"/>
</dbReference>
<dbReference type="AlphaFoldDB" id="U1N9G3"/>
<dbReference type="GO" id="GO:0045936">
    <property type="term" value="P:negative regulation of phosphate metabolic process"/>
    <property type="evidence" value="ECO:0007669"/>
    <property type="project" value="InterPro"/>
</dbReference>
<dbReference type="PANTHER" id="PTHR42930">
    <property type="entry name" value="PHOSPHATE-SPECIFIC TRANSPORT SYSTEM ACCESSORY PROTEIN PHOU"/>
    <property type="match status" value="1"/>
</dbReference>
<dbReference type="PANTHER" id="PTHR42930:SF3">
    <property type="entry name" value="PHOSPHATE-SPECIFIC TRANSPORT SYSTEM ACCESSORY PROTEIN PHOU"/>
    <property type="match status" value="1"/>
</dbReference>
<gene>
    <name evidence="2" type="ORF">J07HQW1_03451</name>
</gene>
<evidence type="ECO:0000313" key="2">
    <source>
        <dbReference type="EMBL" id="ERG93390.1"/>
    </source>
</evidence>